<dbReference type="SUPFAM" id="SSF53850">
    <property type="entry name" value="Periplasmic binding protein-like II"/>
    <property type="match status" value="1"/>
</dbReference>
<dbReference type="OrthoDB" id="8587856at2"/>
<dbReference type="EMBL" id="QRHA01000001">
    <property type="protein sequence ID" value="RDV29389.1"/>
    <property type="molecule type" value="Genomic_DNA"/>
</dbReference>
<dbReference type="InterPro" id="IPR001638">
    <property type="entry name" value="Solute-binding_3/MltF_N"/>
</dbReference>
<dbReference type="AlphaFoldDB" id="A0A3D8MET7"/>
<keyword evidence="4" id="KW-1185">Reference proteome</keyword>
<evidence type="ECO:0000313" key="4">
    <source>
        <dbReference type="Proteomes" id="UP000256561"/>
    </source>
</evidence>
<dbReference type="PANTHER" id="PTHR38834:SF3">
    <property type="entry name" value="SOLUTE-BINDING PROTEIN FAMILY 3_N-TERMINAL DOMAIN-CONTAINING PROTEIN"/>
    <property type="match status" value="1"/>
</dbReference>
<feature type="signal peptide" evidence="1">
    <location>
        <begin position="1"/>
        <end position="28"/>
    </location>
</feature>
<protein>
    <recommendedName>
        <fullName evidence="2">Solute-binding protein family 3/N-terminal domain-containing protein</fullName>
    </recommendedName>
</protein>
<reference evidence="4" key="1">
    <citation type="submission" date="2018-08" db="EMBL/GenBank/DDBJ databases">
        <authorList>
            <person name="Zhang J."/>
            <person name="Du Z.-J."/>
        </authorList>
    </citation>
    <scope>NUCLEOTIDE SEQUENCE [LARGE SCALE GENOMIC DNA]</scope>
    <source>
        <strain evidence="4">KCTC 52655</strain>
    </source>
</reference>
<gene>
    <name evidence="3" type="ORF">DXV75_02795</name>
</gene>
<dbReference type="Proteomes" id="UP000256561">
    <property type="component" value="Unassembled WGS sequence"/>
</dbReference>
<feature type="chain" id="PRO_5017781123" description="Solute-binding protein family 3/N-terminal domain-containing protein" evidence="1">
    <location>
        <begin position="29"/>
        <end position="264"/>
    </location>
</feature>
<evidence type="ECO:0000313" key="3">
    <source>
        <dbReference type="EMBL" id="RDV29389.1"/>
    </source>
</evidence>
<evidence type="ECO:0000256" key="1">
    <source>
        <dbReference type="SAM" id="SignalP"/>
    </source>
</evidence>
<dbReference type="PANTHER" id="PTHR38834">
    <property type="entry name" value="PERIPLASMIC SUBSTRATE BINDING PROTEIN FAMILY 3"/>
    <property type="match status" value="1"/>
</dbReference>
<sequence>MNVKGNATVTLSVIVLVVAAGLTGFASAKNENEKISIVTEHLPPFQVVQDNRVVTGMAHQVVQAMLGKLDYSFEVRVYPWARAYQRALTEKNTLIYSIARTQGRENLFRWVGEVYRQQDYLWCLNANNNIRIESLDDAKRYLIAVPRNDNQYQFLTKNGFTSPNNLYLVTDWEQAIGMLRSERVDMIMGTTLSLAYFAEDAGLKLEDFKPCLRIDSQRDAMFIAFSQQTPDRVFNDFKQAYQTLVENGTLHSIQKRWENPPPKQ</sequence>
<comment type="caution">
    <text evidence="3">The sequence shown here is derived from an EMBL/GenBank/DDBJ whole genome shotgun (WGS) entry which is preliminary data.</text>
</comment>
<feature type="domain" description="Solute-binding protein family 3/N-terminal" evidence="2">
    <location>
        <begin position="38"/>
        <end position="257"/>
    </location>
</feature>
<dbReference type="Gene3D" id="3.40.190.10">
    <property type="entry name" value="Periplasmic binding protein-like II"/>
    <property type="match status" value="2"/>
</dbReference>
<evidence type="ECO:0000259" key="2">
    <source>
        <dbReference type="Pfam" id="PF00497"/>
    </source>
</evidence>
<proteinExistence type="predicted"/>
<name>A0A3D8MET7_9ALTE</name>
<dbReference type="Pfam" id="PF00497">
    <property type="entry name" value="SBP_bac_3"/>
    <property type="match status" value="1"/>
</dbReference>
<keyword evidence="1" id="KW-0732">Signal</keyword>
<accession>A0A3D8MET7</accession>
<organism evidence="3 4">
    <name type="scientific">Alteromonas aestuariivivens</name>
    <dbReference type="NCBI Taxonomy" id="1938339"/>
    <lineage>
        <taxon>Bacteria</taxon>
        <taxon>Pseudomonadati</taxon>
        <taxon>Pseudomonadota</taxon>
        <taxon>Gammaproteobacteria</taxon>
        <taxon>Alteromonadales</taxon>
        <taxon>Alteromonadaceae</taxon>
        <taxon>Alteromonas/Salinimonas group</taxon>
        <taxon>Alteromonas</taxon>
    </lineage>
</organism>